<proteinExistence type="predicted"/>
<reference evidence="1" key="1">
    <citation type="submission" date="2023-04" db="EMBL/GenBank/DDBJ databases">
        <title>Draft Genome sequencing of Naganishia species isolated from polar environments using Oxford Nanopore Technology.</title>
        <authorList>
            <person name="Leo P."/>
            <person name="Venkateswaran K."/>
        </authorList>
    </citation>
    <scope>NUCLEOTIDE SEQUENCE</scope>
    <source>
        <strain evidence="1">MNA-CCFEE 5423</strain>
    </source>
</reference>
<evidence type="ECO:0000313" key="2">
    <source>
        <dbReference type="Proteomes" id="UP001227268"/>
    </source>
</evidence>
<dbReference type="Proteomes" id="UP001227268">
    <property type="component" value="Unassembled WGS sequence"/>
</dbReference>
<name>A0ACC2V368_9TREE</name>
<sequence>MFPYQIEPNLGKATIDNIETTTPQPSNCVFPLHSNGVVAQTTGVHWTTTPDQQILNWDWESLTTSQVANVAGKMNEPSDFWGGYMDGATESEKAVSFSMIFSPSSEKQAQPDDADDASMDGREPFGDAERTSECEDDEKEESIILKRDRPSVEDLERTPIALAALEGCGLLYHPGIRLAICTVCQIGLKPSPTAIKTHYQRQKHLPIPSSAARRELANLVDVEFETYIPRLEKGQCVKPVQGVSVQDGVQCGCCQYVGLTVFNVRRHVKTAHGDVHGVTIEAIPVKCQLLRVHSLDRVPVQVEESKDLNPTAPTTELHRLYNHHTGIVDDNVEAEVSRSEWPYLKVINWKKVAALDAAFPPKALLKFVALPRRSALEATSFAGRLQECVNAFFWSQKQVVLKTDRTIRKMVVAGSFEHLQEAKALEWLEPKSVTAYIKTMSAFTVFICRTLGSQSEEAYAYVFQKYGHAQEAIMSLVREVNKDAQSDAASEALSQAIFGIIRTTYPLTVVTDLDYPTFHFLAILNMYDDGSFPSPHGVTQSIAHLQWGFRVIMLNNLLAADSARRNSELASQVRHTDTLESSIVPDATEDTNFLWGMLSPFRIDRGSDMSHLLSIKGYLRSQVEQTQKLPDCLWEDPPIYQTLTHGTIRLHLGKFGIDLEQLQHSACLLIQSLCFGHNPDEWLPSGHYLRDDQGRKEIGYSFFAQKTTGPCALFVGTQDGKLVLHGPNATKYLREAGELLQKLAVLMHLTAGGPPRAEEAILTTMVNGNNSQRNIYWVRGRICWTLWYNNSTTMNGQFICRFLSRDLSRLLLQYIVMIRPLETVLLIKKGLEAATTKSKNLLFTTGGLAWSGQRYGEALERVSSGALSMELGIRSWRQLQVAISTKHITESKRGNPSAASGGTVVETPQAGHSDYTTEQHYGILMGVNLDVPEERQLAFENASDLWQKLLSLSRPTQEEQTDENVALIRIATPGIALQRCGAPTRTSQVNVKFGRSVDQSTPMDLRRVLGAGAHFKSPTQARACQAILLQSTVQASPREKNVLVVLPTGAGKTITWLLPHVRQDVEKLSIIMVPLNALMDDLAARLRLQFRIPVSVPGGLYPLRLDSVKAGIVLLSYDRGLTSGAMGEIARCKSRIARIVWEEAHLVITAGNYRAVMHDVNKLTDYGIPVTLVTATCPPIMLQPMLKRYGLDMCVEVRDNTTRWNVMYMVHPAETTFTDMPTTIHQFLELKFPASLRPKGSQILIFSRSGGLGQSLADLLDVPYYHAGLTDEERGTLQKRKTSHNGEIEDKTRQDLLNVEAFPKETPSQTHWMKMDSPTDNRNRVPYGEMLCSSAHSTATFRPSSGSQIHGGWSGRTQSSPLDSAFAALAQGRKRKAEELPQASSSRASSSNSQQSLMDTLVQLINSENNKDLKAMCHVCLAFGLLRKCRRELCPQLALLRTTSGLNNLDVGEFHRNNATSFKSLLKREIPFSKNLCTGCWLPATEAGLHLGKGSHREVCRAGTSLVLYTMTYAALIWNLWTNGSMVNAGEIKWVKRMTSLAKRPGGFPSEFAKFIVEIWPNANARDNCMWLLRNRNAIVDMVSIAVIEALHAVLGRVNGDDILDSYAQNGLAVQQTP</sequence>
<organism evidence="1 2">
    <name type="scientific">Naganishia friedmannii</name>
    <dbReference type="NCBI Taxonomy" id="89922"/>
    <lineage>
        <taxon>Eukaryota</taxon>
        <taxon>Fungi</taxon>
        <taxon>Dikarya</taxon>
        <taxon>Basidiomycota</taxon>
        <taxon>Agaricomycotina</taxon>
        <taxon>Tremellomycetes</taxon>
        <taxon>Filobasidiales</taxon>
        <taxon>Filobasidiaceae</taxon>
        <taxon>Naganishia</taxon>
    </lineage>
</organism>
<keyword evidence="2" id="KW-1185">Reference proteome</keyword>
<gene>
    <name evidence="1" type="ORF">QFC21_006405</name>
</gene>
<protein>
    <submittedName>
        <fullName evidence="1">Uncharacterized protein</fullName>
    </submittedName>
</protein>
<evidence type="ECO:0000313" key="1">
    <source>
        <dbReference type="EMBL" id="KAJ9093375.1"/>
    </source>
</evidence>
<comment type="caution">
    <text evidence="1">The sequence shown here is derived from an EMBL/GenBank/DDBJ whole genome shotgun (WGS) entry which is preliminary data.</text>
</comment>
<accession>A0ACC2V368</accession>
<dbReference type="EMBL" id="JASBWT010000031">
    <property type="protein sequence ID" value="KAJ9093375.1"/>
    <property type="molecule type" value="Genomic_DNA"/>
</dbReference>